<name>A0A938WQZ5_9BACT</name>
<evidence type="ECO:0000259" key="2">
    <source>
        <dbReference type="PROSITE" id="PS50983"/>
    </source>
</evidence>
<accession>A0A938WQZ5</accession>
<keyword evidence="4" id="KW-1185">Reference proteome</keyword>
<keyword evidence="1" id="KW-0732">Signal</keyword>
<dbReference type="Pfam" id="PF01497">
    <property type="entry name" value="Peripla_BP_2"/>
    <property type="match status" value="1"/>
</dbReference>
<proteinExistence type="predicted"/>
<dbReference type="PROSITE" id="PS50983">
    <property type="entry name" value="FE_B12_PBP"/>
    <property type="match status" value="1"/>
</dbReference>
<dbReference type="SUPFAM" id="SSF53807">
    <property type="entry name" value="Helical backbone' metal receptor"/>
    <property type="match status" value="1"/>
</dbReference>
<dbReference type="PANTHER" id="PTHR30535:SF34">
    <property type="entry name" value="MOLYBDATE-BINDING PROTEIN MOLA"/>
    <property type="match status" value="1"/>
</dbReference>
<dbReference type="PANTHER" id="PTHR30535">
    <property type="entry name" value="VITAMIN B12-BINDING PROTEIN"/>
    <property type="match status" value="1"/>
</dbReference>
<dbReference type="EMBL" id="JACJJG010000026">
    <property type="protein sequence ID" value="MBM6673562.1"/>
    <property type="molecule type" value="Genomic_DNA"/>
</dbReference>
<evidence type="ECO:0000313" key="4">
    <source>
        <dbReference type="Proteomes" id="UP000706891"/>
    </source>
</evidence>
<evidence type="ECO:0000313" key="3">
    <source>
        <dbReference type="EMBL" id="MBM6673562.1"/>
    </source>
</evidence>
<protein>
    <submittedName>
        <fullName evidence="3">ABC transporter substrate-binding protein</fullName>
    </submittedName>
</protein>
<sequence>MNKRLSIIPLLAVVLLLLCSCGGGSTTAAVSGGDTVRFKYAERLTVVKYDGYTVATLADPWNKGRTLHSYILIPDTAKAGTQTDGKGLTESLRAQTGAAVTVVHTPLKRTVVASSVYCGLLISLGKGDAIRGVCDLKYINQPWIKEQCRLGRIADCGDASTPTLEKIIDINADAILISPFQNSGGYGRLDEWGNPIIETADYMETSALGRAEWMKFYGMLFGVEDKADSMFNDIEKRYNELVKLARTSTVSKSVLVDKIAGPVWYVPGGRSTLGRVIADANAEYPFSTDNNSGSLQLTFETVLTKAGNADVWLLRYDGKNPLTYPTLLSENQGYSQFKAFKERQVYGCNTSTSTFYEDTPFNPDLLLRDIIIITHPDLSGLGSTRYFKKVAK</sequence>
<feature type="domain" description="Fe/B12 periplasmic-binding" evidence="2">
    <location>
        <begin position="109"/>
        <end position="378"/>
    </location>
</feature>
<organism evidence="3 4">
    <name type="scientific">Marseilla massiliensis</name>
    <dbReference type="NCBI Taxonomy" id="1841864"/>
    <lineage>
        <taxon>Bacteria</taxon>
        <taxon>Pseudomonadati</taxon>
        <taxon>Bacteroidota</taxon>
        <taxon>Bacteroidia</taxon>
        <taxon>Bacteroidales</taxon>
        <taxon>Prevotellaceae</taxon>
        <taxon>Marseilla</taxon>
    </lineage>
</organism>
<feature type="signal peptide" evidence="1">
    <location>
        <begin position="1"/>
        <end position="28"/>
    </location>
</feature>
<feature type="chain" id="PRO_5037395742" evidence="1">
    <location>
        <begin position="29"/>
        <end position="392"/>
    </location>
</feature>
<reference evidence="3" key="2">
    <citation type="journal article" date="2021" name="Sci. Rep.">
        <title>The distribution of antibiotic resistance genes in chicken gut microbiota commensals.</title>
        <authorList>
            <person name="Juricova H."/>
            <person name="Matiasovicova J."/>
            <person name="Kubasova T."/>
            <person name="Cejkova D."/>
            <person name="Rychlik I."/>
        </authorList>
    </citation>
    <scope>NUCLEOTIDE SEQUENCE</scope>
    <source>
        <strain evidence="3">An824</strain>
    </source>
</reference>
<comment type="caution">
    <text evidence="3">The sequence shown here is derived from an EMBL/GenBank/DDBJ whole genome shotgun (WGS) entry which is preliminary data.</text>
</comment>
<dbReference type="Gene3D" id="3.40.50.1980">
    <property type="entry name" value="Nitrogenase molybdenum iron protein domain"/>
    <property type="match status" value="2"/>
</dbReference>
<evidence type="ECO:0000256" key="1">
    <source>
        <dbReference type="SAM" id="SignalP"/>
    </source>
</evidence>
<dbReference type="InterPro" id="IPR002491">
    <property type="entry name" value="ABC_transptr_periplasmic_BD"/>
</dbReference>
<reference evidence="3" key="1">
    <citation type="submission" date="2020-08" db="EMBL/GenBank/DDBJ databases">
        <authorList>
            <person name="Cejkova D."/>
            <person name="Kubasova T."/>
            <person name="Jahodarova E."/>
            <person name="Rychlik I."/>
        </authorList>
    </citation>
    <scope>NUCLEOTIDE SEQUENCE</scope>
    <source>
        <strain evidence="3">An824</strain>
    </source>
</reference>
<dbReference type="PROSITE" id="PS51257">
    <property type="entry name" value="PROKAR_LIPOPROTEIN"/>
    <property type="match status" value="1"/>
</dbReference>
<gene>
    <name evidence="3" type="ORF">H6A34_06705</name>
</gene>
<dbReference type="Proteomes" id="UP000706891">
    <property type="component" value="Unassembled WGS sequence"/>
</dbReference>
<dbReference type="RefSeq" id="WP_205104327.1">
    <property type="nucleotide sequence ID" value="NZ_JACJJG010000026.1"/>
</dbReference>
<dbReference type="GO" id="GO:0071281">
    <property type="term" value="P:cellular response to iron ion"/>
    <property type="evidence" value="ECO:0007669"/>
    <property type="project" value="TreeGrafter"/>
</dbReference>
<dbReference type="InterPro" id="IPR050902">
    <property type="entry name" value="ABC_Transporter_SBP"/>
</dbReference>
<dbReference type="AlphaFoldDB" id="A0A938WQZ5"/>